<protein>
    <submittedName>
        <fullName evidence="1">Uncharacterized protein</fullName>
    </submittedName>
</protein>
<dbReference type="AlphaFoldDB" id="Z9JKY2"/>
<comment type="caution">
    <text evidence="1">The sequence shown here is derived from an EMBL/GenBank/DDBJ whole genome shotgun (WGS) entry which is preliminary data.</text>
</comment>
<organism evidence="1 2">
    <name type="scientific">Xylella taiwanensis</name>
    <dbReference type="NCBI Taxonomy" id="1444770"/>
    <lineage>
        <taxon>Bacteria</taxon>
        <taxon>Pseudomonadati</taxon>
        <taxon>Pseudomonadota</taxon>
        <taxon>Gammaproteobacteria</taxon>
        <taxon>Lysobacterales</taxon>
        <taxon>Lysobacteraceae</taxon>
        <taxon>Xylella</taxon>
    </lineage>
</organism>
<sequence length="38" mass="4150">MLDVLHIAPAMLCLQRAMPVCLRPSQLGYFSVSMKAGT</sequence>
<evidence type="ECO:0000313" key="1">
    <source>
        <dbReference type="EMBL" id="EWS78628.1"/>
    </source>
</evidence>
<dbReference type="EMBL" id="JDSQ01000006">
    <property type="protein sequence ID" value="EWS78628.1"/>
    <property type="molecule type" value="Genomic_DNA"/>
</dbReference>
<evidence type="ECO:0000313" key="2">
    <source>
        <dbReference type="Proteomes" id="UP000020406"/>
    </source>
</evidence>
<gene>
    <name evidence="1" type="ORF">AF72_04650</name>
</gene>
<name>Z9JKY2_9GAMM</name>
<reference evidence="1 2" key="1">
    <citation type="journal article" date="2014" name="Genome Announc.">
        <title>Draft Genome Sequence of Xylella fastidiosa Pear Leaf Scorch Strain in Taiwan.</title>
        <authorList>
            <person name="Su C.C."/>
            <person name="Deng W.L."/>
            <person name="Jan F.J."/>
            <person name="Chang C.J."/>
            <person name="Huang H."/>
            <person name="Chen J."/>
        </authorList>
    </citation>
    <scope>NUCLEOTIDE SEQUENCE [LARGE SCALE GENOMIC DNA]</scope>
    <source>
        <strain evidence="1 2">PLS229</strain>
    </source>
</reference>
<accession>Z9JKY2</accession>
<dbReference type="STRING" id="1444770.AF72_04650"/>
<proteinExistence type="predicted"/>
<dbReference type="Proteomes" id="UP000020406">
    <property type="component" value="Unassembled WGS sequence"/>
</dbReference>